<feature type="transmembrane region" description="Helical" evidence="6">
    <location>
        <begin position="237"/>
        <end position="255"/>
    </location>
</feature>
<dbReference type="VEuPathDB" id="TriTrypDB:LDHU3_28.2710"/>
<organism evidence="7 8">
    <name type="scientific">Leishmania donovani</name>
    <dbReference type="NCBI Taxonomy" id="5661"/>
    <lineage>
        <taxon>Eukaryota</taxon>
        <taxon>Discoba</taxon>
        <taxon>Euglenozoa</taxon>
        <taxon>Kinetoplastea</taxon>
        <taxon>Metakinetoplastina</taxon>
        <taxon>Trypanosomatida</taxon>
        <taxon>Trypanosomatidae</taxon>
        <taxon>Leishmaniinae</taxon>
        <taxon>Leishmania</taxon>
    </lineage>
</organism>
<dbReference type="Pfam" id="PF02535">
    <property type="entry name" value="Zip"/>
    <property type="match status" value="1"/>
</dbReference>
<protein>
    <submittedName>
        <fullName evidence="7">ZIP Zinc transporter family protein</fullName>
    </submittedName>
</protein>
<evidence type="ECO:0000256" key="3">
    <source>
        <dbReference type="ARBA" id="ARBA00022989"/>
    </source>
</evidence>
<keyword evidence="2 6" id="KW-0812">Transmembrane</keyword>
<keyword evidence="3 6" id="KW-1133">Transmembrane helix</keyword>
<keyword evidence="4 6" id="KW-0472">Membrane</keyword>
<evidence type="ECO:0000313" key="8">
    <source>
        <dbReference type="Proteomes" id="UP000318821"/>
    </source>
</evidence>
<proteinExistence type="predicted"/>
<dbReference type="PANTHER" id="PTHR11040:SF44">
    <property type="entry name" value="PROTEIN ZNTC-RELATED"/>
    <property type="match status" value="1"/>
</dbReference>
<evidence type="ECO:0000256" key="5">
    <source>
        <dbReference type="SAM" id="MobiDB-lite"/>
    </source>
</evidence>
<feature type="transmembrane region" description="Helical" evidence="6">
    <location>
        <begin position="158"/>
        <end position="183"/>
    </location>
</feature>
<sequence>MAQPTLAMLRQLVGDLVRAAVAVKAREPLEFQSAFASATKTMAYSQGCADIHSDTNGDGTRHRLSYAESGHDHGHSHGSGSDGDHGHSHGSGSDSGHGHSHGSGSDSGHGHSHGSGSDGGHGHSHGSGSDSGHGHSHGSGSDGGHGHSHGCASVEGDYMLGLHIAAIFIILAASVVGTLIPIVGKRVPALRLHAYVYAVGKAAATGVVLAVAMIHMINHASVVFGADCVPESFREMYEGWAFLFAMIAAIVMHAIDGTVEWIAERWTARAAGKVPPTDPCHGLLRNECFAVRKDGLAERPDEDVLKDMYGGAEDGQGGVSVPQMDAAKCVGHQHGVAVPEDMPPLQRVVAALCMELGVTLHSVFVGLALAVSNGADLRALIIALVFHQLFEGLAMGARLADASFKISLELALMLVFSLSAPIGIAAGTGAVMASRDALSGTTYALVSAILDSICGGIMLYIAFNLLFVDFSHDLHVHCGAKSKCGVAKRIGMYAGLWIGAAVMAIIGKWL</sequence>
<feature type="region of interest" description="Disordered" evidence="5">
    <location>
        <begin position="54"/>
        <end position="148"/>
    </location>
</feature>
<feature type="transmembrane region" description="Helical" evidence="6">
    <location>
        <begin position="195"/>
        <end position="217"/>
    </location>
</feature>
<name>A0A504X2V6_LEIDO</name>
<accession>A0A504X2V6</accession>
<dbReference type="PRINTS" id="PR00334">
    <property type="entry name" value="KININOGEN"/>
</dbReference>
<dbReference type="VEuPathDB" id="TriTrypDB:LdCL_280025600"/>
<gene>
    <name evidence="7" type="ORF">CGC20_13125</name>
</gene>
<evidence type="ECO:0000256" key="1">
    <source>
        <dbReference type="ARBA" id="ARBA00004141"/>
    </source>
</evidence>
<dbReference type="GO" id="GO:0005385">
    <property type="term" value="F:zinc ion transmembrane transporter activity"/>
    <property type="evidence" value="ECO:0007669"/>
    <property type="project" value="TreeGrafter"/>
</dbReference>
<dbReference type="EMBL" id="RHLD01000012">
    <property type="protein sequence ID" value="TPP40440.1"/>
    <property type="molecule type" value="Genomic_DNA"/>
</dbReference>
<dbReference type="AlphaFoldDB" id="A0A504X2V6"/>
<evidence type="ECO:0000256" key="4">
    <source>
        <dbReference type="ARBA" id="ARBA00023136"/>
    </source>
</evidence>
<feature type="transmembrane region" description="Helical" evidence="6">
    <location>
        <begin position="490"/>
        <end position="509"/>
    </location>
</feature>
<feature type="transmembrane region" description="Helical" evidence="6">
    <location>
        <begin position="445"/>
        <end position="470"/>
    </location>
</feature>
<comment type="subcellular location">
    <subcellularLocation>
        <location evidence="1">Membrane</location>
        <topology evidence="1">Multi-pass membrane protein</topology>
    </subcellularLocation>
</comment>
<dbReference type="InterPro" id="IPR003689">
    <property type="entry name" value="ZIP"/>
</dbReference>
<dbReference type="PANTHER" id="PTHR11040">
    <property type="entry name" value="ZINC/IRON TRANSPORTER"/>
    <property type="match status" value="1"/>
</dbReference>
<feature type="transmembrane region" description="Helical" evidence="6">
    <location>
        <begin position="348"/>
        <end position="371"/>
    </location>
</feature>
<dbReference type="InterPro" id="IPR002395">
    <property type="entry name" value="Kininogen"/>
</dbReference>
<reference evidence="8" key="1">
    <citation type="submission" date="2019-02" db="EMBL/GenBank/DDBJ databases">
        <title>FDA dAtabase for Regulatory Grade micrObial Sequences (FDA-ARGOS): Supporting development and validation of Infectious Disease Dx tests.</title>
        <authorList>
            <person name="Duncan R."/>
            <person name="Fisher C."/>
            <person name="Tallon L."/>
            <person name="Sadzewicz L."/>
            <person name="Sengamalay N."/>
            <person name="Ott S."/>
            <person name="Godinez A."/>
            <person name="Nagaraj S."/>
            <person name="Vavikolanu K."/>
            <person name="Vyas G."/>
            <person name="Nadendla S."/>
            <person name="Aluvathingal J."/>
            <person name="Sichtig H."/>
        </authorList>
    </citation>
    <scope>NUCLEOTIDE SEQUENCE [LARGE SCALE GENOMIC DNA]</scope>
    <source>
        <strain evidence="8">FDAARGOS_360</strain>
    </source>
</reference>
<feature type="transmembrane region" description="Helical" evidence="6">
    <location>
        <begin position="377"/>
        <end position="399"/>
    </location>
</feature>
<dbReference type="Proteomes" id="UP000318821">
    <property type="component" value="Unassembled WGS sequence"/>
</dbReference>
<evidence type="ECO:0000256" key="6">
    <source>
        <dbReference type="SAM" id="Phobius"/>
    </source>
</evidence>
<dbReference type="VEuPathDB" id="TriTrypDB:LdBPK_282050.1"/>
<comment type="caution">
    <text evidence="7">The sequence shown here is derived from an EMBL/GenBank/DDBJ whole genome shotgun (WGS) entry which is preliminary data.</text>
</comment>
<feature type="transmembrane region" description="Helical" evidence="6">
    <location>
        <begin position="411"/>
        <end position="433"/>
    </location>
</feature>
<dbReference type="GO" id="GO:0005886">
    <property type="term" value="C:plasma membrane"/>
    <property type="evidence" value="ECO:0007669"/>
    <property type="project" value="TreeGrafter"/>
</dbReference>
<evidence type="ECO:0000256" key="2">
    <source>
        <dbReference type="ARBA" id="ARBA00022692"/>
    </source>
</evidence>
<evidence type="ECO:0000313" key="7">
    <source>
        <dbReference type="EMBL" id="TPP40440.1"/>
    </source>
</evidence>